<dbReference type="InParanoid" id="B9S079"/>
<dbReference type="NCBIfam" id="TIGR00756">
    <property type="entry name" value="PPR"/>
    <property type="match status" value="3"/>
</dbReference>
<evidence type="ECO:0000256" key="1">
    <source>
        <dbReference type="ARBA" id="ARBA00006643"/>
    </source>
</evidence>
<accession>B9S079</accession>
<feature type="compositionally biased region" description="Basic and acidic residues" evidence="4">
    <location>
        <begin position="594"/>
        <end position="603"/>
    </location>
</feature>
<evidence type="ECO:0000256" key="4">
    <source>
        <dbReference type="SAM" id="MobiDB-lite"/>
    </source>
</evidence>
<evidence type="ECO:0000313" key="5">
    <source>
        <dbReference type="EMBL" id="EEF43015.1"/>
    </source>
</evidence>
<dbReference type="Gene3D" id="1.25.40.10">
    <property type="entry name" value="Tetratricopeptide repeat domain"/>
    <property type="match status" value="3"/>
</dbReference>
<dbReference type="eggNOG" id="KOG4197">
    <property type="taxonomic scope" value="Eukaryota"/>
</dbReference>
<evidence type="ECO:0000256" key="3">
    <source>
        <dbReference type="PROSITE-ProRule" id="PRU00708"/>
    </source>
</evidence>
<dbReference type="PROSITE" id="PS51375">
    <property type="entry name" value="PPR"/>
    <property type="match status" value="2"/>
</dbReference>
<dbReference type="InterPro" id="IPR011990">
    <property type="entry name" value="TPR-like_helical_dom_sf"/>
</dbReference>
<organism evidence="5 6">
    <name type="scientific">Ricinus communis</name>
    <name type="common">Castor bean</name>
    <dbReference type="NCBI Taxonomy" id="3988"/>
    <lineage>
        <taxon>Eukaryota</taxon>
        <taxon>Viridiplantae</taxon>
        <taxon>Streptophyta</taxon>
        <taxon>Embryophyta</taxon>
        <taxon>Tracheophyta</taxon>
        <taxon>Spermatophyta</taxon>
        <taxon>Magnoliopsida</taxon>
        <taxon>eudicotyledons</taxon>
        <taxon>Gunneridae</taxon>
        <taxon>Pentapetalae</taxon>
        <taxon>rosids</taxon>
        <taxon>fabids</taxon>
        <taxon>Malpighiales</taxon>
        <taxon>Euphorbiaceae</taxon>
        <taxon>Acalyphoideae</taxon>
        <taxon>Acalypheae</taxon>
        <taxon>Ricinus</taxon>
    </lineage>
</organism>
<dbReference type="Pfam" id="PF20431">
    <property type="entry name" value="E_motif"/>
    <property type="match status" value="1"/>
</dbReference>
<dbReference type="InterPro" id="IPR046848">
    <property type="entry name" value="E_motif"/>
</dbReference>
<dbReference type="FunFam" id="1.25.40.10:FF:000333">
    <property type="entry name" value="Pentatricopeptide repeat-containing protein"/>
    <property type="match status" value="1"/>
</dbReference>
<feature type="region of interest" description="Disordered" evidence="4">
    <location>
        <begin position="594"/>
        <end position="615"/>
    </location>
</feature>
<dbReference type="InterPro" id="IPR046960">
    <property type="entry name" value="PPR_At4g14850-like_plant"/>
</dbReference>
<reference evidence="6" key="1">
    <citation type="journal article" date="2010" name="Nat. Biotechnol.">
        <title>Draft genome sequence of the oilseed species Ricinus communis.</title>
        <authorList>
            <person name="Chan A.P."/>
            <person name="Crabtree J."/>
            <person name="Zhao Q."/>
            <person name="Lorenzi H."/>
            <person name="Orvis J."/>
            <person name="Puiu D."/>
            <person name="Melake-Berhan A."/>
            <person name="Jones K.M."/>
            <person name="Redman J."/>
            <person name="Chen G."/>
            <person name="Cahoon E.B."/>
            <person name="Gedil M."/>
            <person name="Stanke M."/>
            <person name="Haas B.J."/>
            <person name="Wortman J.R."/>
            <person name="Fraser-Liggett C.M."/>
            <person name="Ravel J."/>
            <person name="Rabinowicz P.D."/>
        </authorList>
    </citation>
    <scope>NUCLEOTIDE SEQUENCE [LARGE SCALE GENOMIC DNA]</scope>
    <source>
        <strain evidence="6">cv. Hale</strain>
    </source>
</reference>
<dbReference type="FunFam" id="1.25.40.10:FF:000344">
    <property type="entry name" value="Pentatricopeptide repeat-containing protein"/>
    <property type="match status" value="1"/>
</dbReference>
<dbReference type="FunFam" id="1.25.40.10:FF:000184">
    <property type="entry name" value="Pentatricopeptide repeat-containing protein, chloroplastic"/>
    <property type="match status" value="1"/>
</dbReference>
<feature type="compositionally biased region" description="Polar residues" evidence="4">
    <location>
        <begin position="604"/>
        <end position="615"/>
    </location>
</feature>
<dbReference type="Pfam" id="PF01535">
    <property type="entry name" value="PPR"/>
    <property type="match status" value="2"/>
</dbReference>
<gene>
    <name evidence="5" type="ORF">RCOM_1299940</name>
</gene>
<keyword evidence="6" id="KW-1185">Reference proteome</keyword>
<evidence type="ECO:0000313" key="6">
    <source>
        <dbReference type="Proteomes" id="UP000008311"/>
    </source>
</evidence>
<proteinExistence type="inferred from homology"/>
<keyword evidence="2" id="KW-0677">Repeat</keyword>
<name>B9S079_RICCO</name>
<dbReference type="PANTHER" id="PTHR47926">
    <property type="entry name" value="PENTATRICOPEPTIDE REPEAT-CONTAINING PROTEIN"/>
    <property type="match status" value="1"/>
</dbReference>
<dbReference type="Pfam" id="PF13041">
    <property type="entry name" value="PPR_2"/>
    <property type="match status" value="2"/>
</dbReference>
<dbReference type="GO" id="GO:0009451">
    <property type="term" value="P:RNA modification"/>
    <property type="evidence" value="ECO:0000318"/>
    <property type="project" value="GO_Central"/>
</dbReference>
<dbReference type="AlphaFoldDB" id="B9S079"/>
<evidence type="ECO:0000256" key="2">
    <source>
        <dbReference type="ARBA" id="ARBA00022737"/>
    </source>
</evidence>
<dbReference type="EMBL" id="EQ973836">
    <property type="protein sequence ID" value="EEF43015.1"/>
    <property type="molecule type" value="Genomic_DNA"/>
</dbReference>
<dbReference type="PANTHER" id="PTHR47926:SF437">
    <property type="entry name" value="PENTACOTRIPEPTIDE-REPEAT REGION OF PRORP DOMAIN-CONTAINING PROTEIN"/>
    <property type="match status" value="1"/>
</dbReference>
<dbReference type="Proteomes" id="UP000008311">
    <property type="component" value="Unassembled WGS sequence"/>
</dbReference>
<comment type="similarity">
    <text evidence="1">Belongs to the PPR family. PCMP-H subfamily.</text>
</comment>
<feature type="repeat" description="PPR" evidence="3">
    <location>
        <begin position="404"/>
        <end position="438"/>
    </location>
</feature>
<dbReference type="GO" id="GO:0003723">
    <property type="term" value="F:RNA binding"/>
    <property type="evidence" value="ECO:0007669"/>
    <property type="project" value="InterPro"/>
</dbReference>
<dbReference type="SUPFAM" id="SSF48452">
    <property type="entry name" value="TPR-like"/>
    <property type="match status" value="1"/>
</dbReference>
<sequence>MVVSPSPSPSPFQFIAPAGSSANFHEFPQLLLLSSCKSVREIKQIHASIIKANTTRSTTTLPIISLCTKITSLLQQDVHLADSIQNLWYASSLANFCHQNPVYIFNAIIQSLSTSNNTFTHIFSLYRQMLLIGLSPDTYTLPYLLKACSQSHAFIEALQIHAHSIKTGLSSNLFVKNTLMRFYAVSGFIEAVEKVFDQGPHWDLISWTTLIQAYSKMGYPSEAIAAFFRMNCTADRMTLVVVLSACSQLGDFTLGKKILAYMDHHLFDVHSDVFLGNALLDMYLKCGQPHLARQLFHLMPVKNLVSWNSMISGLAHQGLFKEALHMFRRMQTMGLKPDSVTLVGVLNSCANLGDLELGKWVHSYIDKNHMKADGYVANALVDMYAKCGSIDQAFMVFQAMKCKDVYSYTAMIVGFAMHGKADRALAIFSEMPRMGVRPDHVTLVGVLSACSHAGLLEEGRRHFQDMSRLYHLQPQTEHYGCMVDLLGRAGLISEAEAFTNKMPIVPDASVWGSLLGACKIHAKVELGETVIQKLIEMEPERDGAYILMSNIYSSANRWRDALKWRKAMKQNNIKKTPGCSSIEVDGMVHEFRKGEKSHPKSREMISNSNIIKEVD</sequence>
<protein>
    <submittedName>
        <fullName evidence="5">Pentatricopeptide repeat-containing protein, putative</fullName>
    </submittedName>
</protein>
<dbReference type="InterPro" id="IPR002885">
    <property type="entry name" value="PPR_rpt"/>
</dbReference>
<feature type="repeat" description="PPR" evidence="3">
    <location>
        <begin position="303"/>
        <end position="337"/>
    </location>
</feature>